<dbReference type="EMBL" id="HF680312">
    <property type="protein sequence ID" value="CCU74050.1"/>
    <property type="molecule type" value="Genomic_DNA"/>
</dbReference>
<dbReference type="InterPro" id="IPR005624">
    <property type="entry name" value="PduO/GlcC-like"/>
</dbReference>
<dbReference type="SUPFAM" id="SSF143744">
    <property type="entry name" value="GlcG-like"/>
    <property type="match status" value="3"/>
</dbReference>
<accession>M5DWW3</accession>
<dbReference type="RefSeq" id="WP_015488750.1">
    <property type="nucleotide sequence ID" value="NC_020888.1"/>
</dbReference>
<dbReference type="GeneID" id="79178360"/>
<dbReference type="PANTHER" id="PTHR34309">
    <property type="entry name" value="SLR1406 PROTEIN"/>
    <property type="match status" value="1"/>
</dbReference>
<proteinExistence type="predicted"/>
<dbReference type="InterPro" id="IPR052517">
    <property type="entry name" value="GlcG_carb_metab_protein"/>
</dbReference>
<dbReference type="eggNOG" id="COG3193">
    <property type="taxonomic scope" value="Bacteria"/>
</dbReference>
<evidence type="ECO:0000313" key="2">
    <source>
        <dbReference type="Proteomes" id="UP000011866"/>
    </source>
</evidence>
<dbReference type="Pfam" id="PF03928">
    <property type="entry name" value="HbpS-like"/>
    <property type="match status" value="2"/>
</dbReference>
<dbReference type="InterPro" id="IPR038084">
    <property type="entry name" value="PduO/GlcC-like_sf"/>
</dbReference>
<evidence type="ECO:0000313" key="1">
    <source>
        <dbReference type="EMBL" id="CCU74050.1"/>
    </source>
</evidence>
<sequence>MTEQSLRFKSKPLIRLVQQLALTGAVSCVALGIVSCGGGKSADSSGIGAGDVSCAGNCQADKLNSLSIADVETVIAQAVNEAKARNAKATIAVVDRVGNVLGVYRMTDADKQLKISTTADTETAIDGGLEQLILPDGADALAAIAKAVTGAYLATEGNGFSTRTAGQIIQDHFNPGERNQPGGPLFGVQFSQLACSDFSQRDLGTGVTGPGPHRSPLGLSADPGGFPLYKDGVAVGGVGVISDGRYSLDKNLLDVDSDQDELIALAASFGYQPPLNRRADRITVDGKTLRFADVDNIDLESAPDGSNTYAALTAADGDLISVTGYITTAAIRAGTVFGQADSGIRADAGLYAGQDAFVFVDGANTNRYPPIAGTAVAEPGTAVLSANEVQTVMTEALAVANSARAQIRQPLSTQARVTVSVVDTQGNVLAMAQTRDAPVFGIEVSLQKARTAAFFSSPDAADFLGDAGLAKTQYFNSDLTADRQINIGDYLTDLRTFTANSNALADGTAFSDRAGGNLSRPFYPDGIESNPNGPLSKPSGEWSPFSTGLQLDLVMNGIVQHLFHVLAGTPEVGQTCVGLDISDLNSVVETASSNRLANGIQIFPGSVPIYRGDVLVGGIGVSGDGVDQDDMIAFLGLHNASQALNGSINNAPSAIRADNLKPKGEHLRFIQCPQAPFLNSDSQNVCQGK</sequence>
<reference evidence="1 2" key="1">
    <citation type="journal article" date="2013" name="Genome Announc.">
        <title>Genome Sequence of Thalassolituus oleivorans MIL-1 (DSM 14913T).</title>
        <authorList>
            <person name="Golyshin P.N."/>
            <person name="Werner J."/>
            <person name="Chernikova T.N."/>
            <person name="Tran H."/>
            <person name="Ferrer M."/>
            <person name="Yakimov M.M."/>
            <person name="Teeling H."/>
            <person name="Golyshina O.V."/>
        </authorList>
    </citation>
    <scope>NUCLEOTIDE SEQUENCE [LARGE SCALE GENOMIC DNA]</scope>
    <source>
        <strain evidence="1 2">MIL-1</strain>
    </source>
</reference>
<dbReference type="KEGG" id="tol:TOL_3667"/>
<evidence type="ECO:0008006" key="3">
    <source>
        <dbReference type="Google" id="ProtNLM"/>
    </source>
</evidence>
<dbReference type="Proteomes" id="UP000011866">
    <property type="component" value="Chromosome"/>
</dbReference>
<name>M5DWW3_9GAMM</name>
<dbReference type="HOGENOM" id="CLU_414412_0_0_6"/>
<dbReference type="PATRIC" id="fig|1298593.3.peg.3544"/>
<dbReference type="Gene3D" id="3.30.450.150">
    <property type="entry name" value="Haem-degrading domain"/>
    <property type="match status" value="3"/>
</dbReference>
<keyword evidence="2" id="KW-1185">Reference proteome</keyword>
<dbReference type="PROSITE" id="PS51257">
    <property type="entry name" value="PROKAR_LIPOPROTEIN"/>
    <property type="match status" value="1"/>
</dbReference>
<organism evidence="1 2">
    <name type="scientific">Thalassolituus oleivorans MIL-1</name>
    <dbReference type="NCBI Taxonomy" id="1298593"/>
    <lineage>
        <taxon>Bacteria</taxon>
        <taxon>Pseudomonadati</taxon>
        <taxon>Pseudomonadota</taxon>
        <taxon>Gammaproteobacteria</taxon>
        <taxon>Oceanospirillales</taxon>
        <taxon>Oceanospirillaceae</taxon>
        <taxon>Thalassolituus</taxon>
    </lineage>
</organism>
<protein>
    <recommendedName>
        <fullName evidence="3">Heme-binding protein</fullName>
    </recommendedName>
</protein>
<dbReference type="AlphaFoldDB" id="M5DWW3"/>
<gene>
    <name evidence="1" type="ORF">TOL_3667</name>
</gene>
<dbReference type="PANTHER" id="PTHR34309:SF1">
    <property type="entry name" value="PROTEIN GLCG"/>
    <property type="match status" value="1"/>
</dbReference>